<accession>A0A9D9IIU1</accession>
<evidence type="ECO:0000259" key="2">
    <source>
        <dbReference type="Pfam" id="PF00675"/>
    </source>
</evidence>
<feature type="domain" description="Peptidase M16 C-terminal" evidence="3">
    <location>
        <begin position="168"/>
        <end position="353"/>
    </location>
</feature>
<evidence type="ECO:0000256" key="1">
    <source>
        <dbReference type="ARBA" id="ARBA00007261"/>
    </source>
</evidence>
<dbReference type="Pfam" id="PF05193">
    <property type="entry name" value="Peptidase_M16_C"/>
    <property type="match status" value="1"/>
</dbReference>
<dbReference type="SUPFAM" id="SSF63411">
    <property type="entry name" value="LuxS/MPP-like metallohydrolase"/>
    <property type="match status" value="2"/>
</dbReference>
<sequence>MENKVLTDILPCGIGFTFKRSFSDVAYCSLTLRSGTRDEKKPGSGTAHFTEHLLFKGTETRSASAINNCIERSGGDLNAFTTKEETVIHASILKEELTKGISLLLELAFRSLFRENDIETEKNVIIDEILSYKDSPPDAIYDHFEELLLEGTALAPQILGSMRSVRNMKRTDITEYVGENFTYPRAVLSVVADMDEREIRKAVSKAVAKSGIPPIGASPAFSHAYPMSSGLREGKVFEKTLNKRNHQANCIIGCTGYPMGAEKERIALVLLCNILGGPAANSVMNTELREKKGWVYGVDASYTPYADNGVVAISFGCDREKIEKCCNAVTGILEKFREKRVSDTFLKNAKKQLKGQLLVSADNGEQKCITLGKNYLLFGKDADDTKGQKILDTITADDIIDCARTVFSPERLSKLIYI</sequence>
<dbReference type="Gene3D" id="3.30.830.10">
    <property type="entry name" value="Metalloenzyme, LuxS/M16 peptidase-like"/>
    <property type="match status" value="2"/>
</dbReference>
<dbReference type="Pfam" id="PF00675">
    <property type="entry name" value="Peptidase_M16"/>
    <property type="match status" value="1"/>
</dbReference>
<dbReference type="InterPro" id="IPR050361">
    <property type="entry name" value="MPP/UQCRC_Complex"/>
</dbReference>
<protein>
    <submittedName>
        <fullName evidence="4">Insulinase family protein</fullName>
    </submittedName>
</protein>
<dbReference type="InterPro" id="IPR011249">
    <property type="entry name" value="Metalloenz_LuxS/M16"/>
</dbReference>
<feature type="domain" description="Peptidase M16 N-terminal" evidence="2">
    <location>
        <begin position="22"/>
        <end position="159"/>
    </location>
</feature>
<evidence type="ECO:0000259" key="3">
    <source>
        <dbReference type="Pfam" id="PF05193"/>
    </source>
</evidence>
<reference evidence="4" key="2">
    <citation type="journal article" date="2021" name="PeerJ">
        <title>Extensive microbial diversity within the chicken gut microbiome revealed by metagenomics and culture.</title>
        <authorList>
            <person name="Gilroy R."/>
            <person name="Ravi A."/>
            <person name="Getino M."/>
            <person name="Pursley I."/>
            <person name="Horton D.L."/>
            <person name="Alikhan N.F."/>
            <person name="Baker D."/>
            <person name="Gharbi K."/>
            <person name="Hall N."/>
            <person name="Watson M."/>
            <person name="Adriaenssens E.M."/>
            <person name="Foster-Nyarko E."/>
            <person name="Jarju S."/>
            <person name="Secka A."/>
            <person name="Antonio M."/>
            <person name="Oren A."/>
            <person name="Chaudhuri R.R."/>
            <person name="La Ragione R."/>
            <person name="Hildebrand F."/>
            <person name="Pallen M.J."/>
        </authorList>
    </citation>
    <scope>NUCLEOTIDE SEQUENCE</scope>
    <source>
        <strain evidence="4">B1-8020</strain>
    </source>
</reference>
<dbReference type="PANTHER" id="PTHR11851">
    <property type="entry name" value="METALLOPROTEASE"/>
    <property type="match status" value="1"/>
</dbReference>
<organism evidence="4 5">
    <name type="scientific">Candidatus Merdivivens pullicola</name>
    <dbReference type="NCBI Taxonomy" id="2840872"/>
    <lineage>
        <taxon>Bacteria</taxon>
        <taxon>Pseudomonadati</taxon>
        <taxon>Bacteroidota</taxon>
        <taxon>Bacteroidia</taxon>
        <taxon>Bacteroidales</taxon>
        <taxon>Muribaculaceae</taxon>
        <taxon>Muribaculaceae incertae sedis</taxon>
        <taxon>Candidatus Merdivivens</taxon>
    </lineage>
</organism>
<dbReference type="PANTHER" id="PTHR11851:SF49">
    <property type="entry name" value="MITOCHONDRIAL-PROCESSING PEPTIDASE SUBUNIT ALPHA"/>
    <property type="match status" value="1"/>
</dbReference>
<gene>
    <name evidence="4" type="ORF">IAB81_08235</name>
</gene>
<dbReference type="InterPro" id="IPR011765">
    <property type="entry name" value="Pept_M16_N"/>
</dbReference>
<evidence type="ECO:0000313" key="4">
    <source>
        <dbReference type="EMBL" id="MBO8473594.1"/>
    </source>
</evidence>
<dbReference type="GO" id="GO:0046872">
    <property type="term" value="F:metal ion binding"/>
    <property type="evidence" value="ECO:0007669"/>
    <property type="project" value="InterPro"/>
</dbReference>
<evidence type="ECO:0000313" key="5">
    <source>
        <dbReference type="Proteomes" id="UP000823604"/>
    </source>
</evidence>
<dbReference type="InterPro" id="IPR007863">
    <property type="entry name" value="Peptidase_M16_C"/>
</dbReference>
<proteinExistence type="inferred from homology"/>
<dbReference type="Proteomes" id="UP000823604">
    <property type="component" value="Unassembled WGS sequence"/>
</dbReference>
<comment type="similarity">
    <text evidence="1">Belongs to the peptidase M16 family.</text>
</comment>
<name>A0A9D9IIU1_9BACT</name>
<reference evidence="4" key="1">
    <citation type="submission" date="2020-10" db="EMBL/GenBank/DDBJ databases">
        <authorList>
            <person name="Gilroy R."/>
        </authorList>
    </citation>
    <scope>NUCLEOTIDE SEQUENCE</scope>
    <source>
        <strain evidence="4">B1-8020</strain>
    </source>
</reference>
<comment type="caution">
    <text evidence="4">The sequence shown here is derived from an EMBL/GenBank/DDBJ whole genome shotgun (WGS) entry which is preliminary data.</text>
</comment>
<dbReference type="EMBL" id="JADIMA010000082">
    <property type="protein sequence ID" value="MBO8473594.1"/>
    <property type="molecule type" value="Genomic_DNA"/>
</dbReference>
<dbReference type="AlphaFoldDB" id="A0A9D9IIU1"/>